<sequence>MLAKRMMDARSTNGDEIRNENVTLNGNPDPVNPMKSGIEEQEQNGVIVPSNAAKILAVIPSKRPRIFFVRSGGKKLCT</sequence>
<feature type="compositionally biased region" description="Basic and acidic residues" evidence="1">
    <location>
        <begin position="1"/>
        <end position="19"/>
    </location>
</feature>
<feature type="region of interest" description="Disordered" evidence="1">
    <location>
        <begin position="1"/>
        <end position="36"/>
    </location>
</feature>
<evidence type="ECO:0000256" key="1">
    <source>
        <dbReference type="SAM" id="MobiDB-lite"/>
    </source>
</evidence>
<gene>
    <name evidence="2" type="ORF">SDC9_202875</name>
</gene>
<comment type="caution">
    <text evidence="2">The sequence shown here is derived from an EMBL/GenBank/DDBJ whole genome shotgun (WGS) entry which is preliminary data.</text>
</comment>
<dbReference type="AlphaFoldDB" id="A0A645IVJ2"/>
<evidence type="ECO:0000313" key="2">
    <source>
        <dbReference type="EMBL" id="MPN55196.1"/>
    </source>
</evidence>
<reference evidence="2" key="1">
    <citation type="submission" date="2019-08" db="EMBL/GenBank/DDBJ databases">
        <authorList>
            <person name="Kucharzyk K."/>
            <person name="Murdoch R.W."/>
            <person name="Higgins S."/>
            <person name="Loffler F."/>
        </authorList>
    </citation>
    <scope>NUCLEOTIDE SEQUENCE</scope>
</reference>
<organism evidence="2">
    <name type="scientific">bioreactor metagenome</name>
    <dbReference type="NCBI Taxonomy" id="1076179"/>
    <lineage>
        <taxon>unclassified sequences</taxon>
        <taxon>metagenomes</taxon>
        <taxon>ecological metagenomes</taxon>
    </lineage>
</organism>
<accession>A0A645IVJ2</accession>
<name>A0A645IVJ2_9ZZZZ</name>
<proteinExistence type="predicted"/>
<protein>
    <submittedName>
        <fullName evidence="2">Uncharacterized protein</fullName>
    </submittedName>
</protein>
<dbReference type="EMBL" id="VSSQ01124153">
    <property type="protein sequence ID" value="MPN55196.1"/>
    <property type="molecule type" value="Genomic_DNA"/>
</dbReference>